<dbReference type="InterPro" id="IPR028082">
    <property type="entry name" value="Peripla_BP_I"/>
</dbReference>
<keyword evidence="6" id="KW-1185">Reference proteome</keyword>
<evidence type="ECO:0000313" key="6">
    <source>
        <dbReference type="Proteomes" id="UP000788262"/>
    </source>
</evidence>
<reference evidence="5 6" key="1">
    <citation type="submission" date="2021-02" db="EMBL/GenBank/DDBJ databases">
        <title>Whole genome sequencing of Streptomyces actuosus VRA1.</title>
        <authorList>
            <person name="Sen G."/>
            <person name="Sen A."/>
        </authorList>
    </citation>
    <scope>NUCLEOTIDE SEQUENCE [LARGE SCALE GENOMIC DNA]</scope>
    <source>
        <strain evidence="5 6">VRA1</strain>
    </source>
</reference>
<dbReference type="Pfam" id="PF13458">
    <property type="entry name" value="Peripla_BP_6"/>
    <property type="match status" value="1"/>
</dbReference>
<proteinExistence type="inferred from homology"/>
<name>A0ABS2VW34_STRAS</name>
<dbReference type="RefSeq" id="WP_205385380.1">
    <property type="nucleotide sequence ID" value="NZ_JAFFZS010000023.1"/>
</dbReference>
<dbReference type="PROSITE" id="PS51257">
    <property type="entry name" value="PROKAR_LIPOPROTEIN"/>
    <property type="match status" value="1"/>
</dbReference>
<evidence type="ECO:0000313" key="5">
    <source>
        <dbReference type="EMBL" id="MBN0047239.1"/>
    </source>
</evidence>
<comment type="caution">
    <text evidence="5">The sequence shown here is derived from an EMBL/GenBank/DDBJ whole genome shotgun (WGS) entry which is preliminary data.</text>
</comment>
<feature type="domain" description="Leucine-binding protein" evidence="4">
    <location>
        <begin position="52"/>
        <end position="410"/>
    </location>
</feature>
<gene>
    <name evidence="5" type="ORF">JS756_24650</name>
</gene>
<accession>A0ABS2VW34</accession>
<dbReference type="EMBL" id="JAFFZS010000023">
    <property type="protein sequence ID" value="MBN0047239.1"/>
    <property type="molecule type" value="Genomic_DNA"/>
</dbReference>
<keyword evidence="2" id="KW-0732">Signal</keyword>
<evidence type="ECO:0000256" key="1">
    <source>
        <dbReference type="ARBA" id="ARBA00010062"/>
    </source>
</evidence>
<dbReference type="SUPFAM" id="SSF53822">
    <property type="entry name" value="Periplasmic binding protein-like I"/>
    <property type="match status" value="1"/>
</dbReference>
<dbReference type="CDD" id="cd06341">
    <property type="entry name" value="PBP1_ABC_ligand_binding-like"/>
    <property type="match status" value="1"/>
</dbReference>
<comment type="similarity">
    <text evidence="1">Belongs to the leucine-binding protein family.</text>
</comment>
<dbReference type="Proteomes" id="UP000788262">
    <property type="component" value="Unassembled WGS sequence"/>
</dbReference>
<sequence>MSPPRSRRCRAAEAVAGVLLLVLVAACGSRLPESDFGTGTRGPATAASGGPPIPVGIITSATSPVGGSAFTGPRDGARAYFDRLNARGGIAGRRVEVHLCDDGGSGVGNNTCVHRLIDEDKVVALVATTVLDYAGAPRVSRAGVPDVGGQPIGAAYDTWPHLYGIYGSSAPRDGTPGWGGTLYGGTEVYRYFAREHGARTAAVVSYNQSASAAYARLVERGLKAEGYRVIPEQVDFALPNFRAVAADLKARGADLVFDAIDTHGNAQLCKAMDEVGARVTAKVTNVQNWTSTVPDDYKDAPHCRNTLWVTGSSRNYEDTGQPAVRAFRDATRGLSTHSQWQLEGWAAAMWFTGAAESCARGAGVTRACVDGVVGRTHDYTADGLLLPVSFTSLPQPPTTSRTCLSVARWEDGGGWVTQGDMNRNCFDVPQLPYRP</sequence>
<protein>
    <submittedName>
        <fullName evidence="5">ABC transporter substrate-binding protein</fullName>
    </submittedName>
</protein>
<dbReference type="PANTHER" id="PTHR47235:SF1">
    <property type="entry name" value="BLR6548 PROTEIN"/>
    <property type="match status" value="1"/>
</dbReference>
<dbReference type="InterPro" id="IPR028081">
    <property type="entry name" value="Leu-bd"/>
</dbReference>
<evidence type="ECO:0000259" key="4">
    <source>
        <dbReference type="Pfam" id="PF13458"/>
    </source>
</evidence>
<dbReference type="PANTHER" id="PTHR47235">
    <property type="entry name" value="BLR6548 PROTEIN"/>
    <property type="match status" value="1"/>
</dbReference>
<organism evidence="5 6">
    <name type="scientific">Streptomyces actuosus</name>
    <dbReference type="NCBI Taxonomy" id="1885"/>
    <lineage>
        <taxon>Bacteria</taxon>
        <taxon>Bacillati</taxon>
        <taxon>Actinomycetota</taxon>
        <taxon>Actinomycetes</taxon>
        <taxon>Kitasatosporales</taxon>
        <taxon>Streptomycetaceae</taxon>
        <taxon>Streptomyces</taxon>
    </lineage>
</organism>
<evidence type="ECO:0000256" key="3">
    <source>
        <dbReference type="SAM" id="MobiDB-lite"/>
    </source>
</evidence>
<feature type="region of interest" description="Disordered" evidence="3">
    <location>
        <begin position="34"/>
        <end position="53"/>
    </location>
</feature>
<evidence type="ECO:0000256" key="2">
    <source>
        <dbReference type="ARBA" id="ARBA00022729"/>
    </source>
</evidence>
<dbReference type="Gene3D" id="3.40.50.2300">
    <property type="match status" value="2"/>
</dbReference>